<gene>
    <name evidence="10" type="primary">sasA_32</name>
    <name evidence="10" type="ORF">LMG29542_06905</name>
</gene>
<accession>A0A6J5F1A0</accession>
<dbReference type="AlphaFoldDB" id="A0A6J5F1A0"/>
<reference evidence="10 11" key="1">
    <citation type="submission" date="2020-04" db="EMBL/GenBank/DDBJ databases">
        <authorList>
            <person name="De Canck E."/>
        </authorList>
    </citation>
    <scope>NUCLEOTIDE SEQUENCE [LARGE SCALE GENOMIC DNA]</scope>
    <source>
        <strain evidence="10 11">LMG 29542</strain>
    </source>
</reference>
<dbReference type="InterPro" id="IPR036890">
    <property type="entry name" value="HATPase_C_sf"/>
</dbReference>
<evidence type="ECO:0000256" key="1">
    <source>
        <dbReference type="ARBA" id="ARBA00000085"/>
    </source>
</evidence>
<keyword evidence="5" id="KW-0547">Nucleotide-binding</keyword>
<feature type="domain" description="Histidine kinase" evidence="9">
    <location>
        <begin position="187"/>
        <end position="401"/>
    </location>
</feature>
<dbReference type="SUPFAM" id="SSF47384">
    <property type="entry name" value="Homodimeric domain of signal transducing histidine kinase"/>
    <property type="match status" value="1"/>
</dbReference>
<dbReference type="InterPro" id="IPR050351">
    <property type="entry name" value="BphY/WalK/GraS-like"/>
</dbReference>
<evidence type="ECO:0000259" key="9">
    <source>
        <dbReference type="PROSITE" id="PS50109"/>
    </source>
</evidence>
<proteinExistence type="predicted"/>
<dbReference type="Pfam" id="PF00512">
    <property type="entry name" value="HisKA"/>
    <property type="match status" value="1"/>
</dbReference>
<evidence type="ECO:0000256" key="4">
    <source>
        <dbReference type="ARBA" id="ARBA00022679"/>
    </source>
</evidence>
<evidence type="ECO:0000256" key="3">
    <source>
        <dbReference type="ARBA" id="ARBA00022553"/>
    </source>
</evidence>
<keyword evidence="4 10" id="KW-0808">Transferase</keyword>
<dbReference type="InterPro" id="IPR036097">
    <property type="entry name" value="HisK_dim/P_sf"/>
</dbReference>
<dbReference type="InterPro" id="IPR004358">
    <property type="entry name" value="Sig_transdc_His_kin-like_C"/>
</dbReference>
<evidence type="ECO:0000256" key="7">
    <source>
        <dbReference type="ARBA" id="ARBA00022840"/>
    </source>
</evidence>
<dbReference type="PRINTS" id="PR00344">
    <property type="entry name" value="BCTRLSENSOR"/>
</dbReference>
<dbReference type="InterPro" id="IPR005467">
    <property type="entry name" value="His_kinase_dom"/>
</dbReference>
<protein>
    <recommendedName>
        <fullName evidence="2">histidine kinase</fullName>
        <ecNumber evidence="2">2.7.13.3</ecNumber>
    </recommendedName>
</protein>
<comment type="catalytic activity">
    <reaction evidence="1">
        <text>ATP + protein L-histidine = ADP + protein N-phospho-L-histidine.</text>
        <dbReference type="EC" id="2.7.13.3"/>
    </reaction>
</comment>
<dbReference type="Proteomes" id="UP000494363">
    <property type="component" value="Unassembled WGS sequence"/>
</dbReference>
<keyword evidence="8" id="KW-0902">Two-component regulatory system</keyword>
<evidence type="ECO:0000256" key="2">
    <source>
        <dbReference type="ARBA" id="ARBA00012438"/>
    </source>
</evidence>
<sequence>MYSQFANRRRFRKNALYGIEIFRSVSGVDMRLSDFILEHMEAILSRWEEFAGTLLPAATGMKSLALRDHAQQLLEAVAKDLSTPQSGADQLEKSMGRAPRLADAPETAAQTHALLRAQSGFDINQLIAEYRALRASVLRLWMDEFEPDSHHVEDIVRFNEAIDQAIAESVSFFSAYVNRARNLLLGMLGHDMRSPLQTIQITASYLAALNAGEKVSGAASRLIRSGARMQALLDDMVDYNRSKLGLGISIAPADTDLAQLFADELDQLRVVHPDRQVDLDVLGDCVGVWDGRRLQQLLGNLVLNAIKYGAQDAPVRVTVVGRDAEVLLEVRNVGDAIERSTLDRIFDPLQRGTNHQGGDASGSLGLGLYIAREIAKAHAGEIDARSDETETVFSVRLPRGK</sequence>
<dbReference type="EMBL" id="CADIKH010000061">
    <property type="protein sequence ID" value="CAB3772588.1"/>
    <property type="molecule type" value="Genomic_DNA"/>
</dbReference>
<dbReference type="GO" id="GO:0005524">
    <property type="term" value="F:ATP binding"/>
    <property type="evidence" value="ECO:0007669"/>
    <property type="project" value="UniProtKB-KW"/>
</dbReference>
<dbReference type="GO" id="GO:0007234">
    <property type="term" value="P:osmosensory signaling via phosphorelay pathway"/>
    <property type="evidence" value="ECO:0007669"/>
    <property type="project" value="TreeGrafter"/>
</dbReference>
<dbReference type="CDD" id="cd00082">
    <property type="entry name" value="HisKA"/>
    <property type="match status" value="1"/>
</dbReference>
<dbReference type="EC" id="2.7.13.3" evidence="2"/>
<keyword evidence="6 10" id="KW-0418">Kinase</keyword>
<keyword evidence="7" id="KW-0067">ATP-binding</keyword>
<dbReference type="SMART" id="SM00387">
    <property type="entry name" value="HATPase_c"/>
    <property type="match status" value="1"/>
</dbReference>
<keyword evidence="11" id="KW-1185">Reference proteome</keyword>
<evidence type="ECO:0000313" key="11">
    <source>
        <dbReference type="Proteomes" id="UP000494363"/>
    </source>
</evidence>
<dbReference type="SUPFAM" id="SSF55874">
    <property type="entry name" value="ATPase domain of HSP90 chaperone/DNA topoisomerase II/histidine kinase"/>
    <property type="match status" value="1"/>
</dbReference>
<keyword evidence="3" id="KW-0597">Phosphoprotein</keyword>
<dbReference type="InterPro" id="IPR025751">
    <property type="entry name" value="RsbRD_N_dom"/>
</dbReference>
<dbReference type="GO" id="GO:0030295">
    <property type="term" value="F:protein kinase activator activity"/>
    <property type="evidence" value="ECO:0007669"/>
    <property type="project" value="TreeGrafter"/>
</dbReference>
<dbReference type="PANTHER" id="PTHR42878:SF7">
    <property type="entry name" value="SENSOR HISTIDINE KINASE GLRK"/>
    <property type="match status" value="1"/>
</dbReference>
<evidence type="ECO:0000256" key="5">
    <source>
        <dbReference type="ARBA" id="ARBA00022741"/>
    </source>
</evidence>
<evidence type="ECO:0000256" key="8">
    <source>
        <dbReference type="ARBA" id="ARBA00023012"/>
    </source>
</evidence>
<dbReference type="GO" id="GO:0000155">
    <property type="term" value="F:phosphorelay sensor kinase activity"/>
    <property type="evidence" value="ECO:0007669"/>
    <property type="project" value="InterPro"/>
</dbReference>
<dbReference type="PANTHER" id="PTHR42878">
    <property type="entry name" value="TWO-COMPONENT HISTIDINE KINASE"/>
    <property type="match status" value="1"/>
</dbReference>
<dbReference type="Pfam" id="PF14361">
    <property type="entry name" value="RsbRD_N"/>
    <property type="match status" value="1"/>
</dbReference>
<dbReference type="Gene3D" id="3.30.565.10">
    <property type="entry name" value="Histidine kinase-like ATPase, C-terminal domain"/>
    <property type="match status" value="1"/>
</dbReference>
<dbReference type="Pfam" id="PF02518">
    <property type="entry name" value="HATPase_c"/>
    <property type="match status" value="1"/>
</dbReference>
<dbReference type="InterPro" id="IPR003661">
    <property type="entry name" value="HisK_dim/P_dom"/>
</dbReference>
<name>A0A6J5F1A0_9BURK</name>
<dbReference type="InterPro" id="IPR003594">
    <property type="entry name" value="HATPase_dom"/>
</dbReference>
<evidence type="ECO:0000313" key="10">
    <source>
        <dbReference type="EMBL" id="CAB3772588.1"/>
    </source>
</evidence>
<dbReference type="PROSITE" id="PS50109">
    <property type="entry name" value="HIS_KIN"/>
    <property type="match status" value="1"/>
</dbReference>
<evidence type="ECO:0000256" key="6">
    <source>
        <dbReference type="ARBA" id="ARBA00022777"/>
    </source>
</evidence>
<dbReference type="Gene3D" id="1.10.287.130">
    <property type="match status" value="1"/>
</dbReference>
<dbReference type="GO" id="GO:0000156">
    <property type="term" value="F:phosphorelay response regulator activity"/>
    <property type="evidence" value="ECO:0007669"/>
    <property type="project" value="TreeGrafter"/>
</dbReference>
<dbReference type="SMART" id="SM00388">
    <property type="entry name" value="HisKA"/>
    <property type="match status" value="1"/>
</dbReference>
<organism evidence="10 11">
    <name type="scientific">Paraburkholderia humisilvae</name>
    <dbReference type="NCBI Taxonomy" id="627669"/>
    <lineage>
        <taxon>Bacteria</taxon>
        <taxon>Pseudomonadati</taxon>
        <taxon>Pseudomonadota</taxon>
        <taxon>Betaproteobacteria</taxon>
        <taxon>Burkholderiales</taxon>
        <taxon>Burkholderiaceae</taxon>
        <taxon>Paraburkholderia</taxon>
    </lineage>
</organism>